<dbReference type="PANTHER" id="PTHR10106">
    <property type="entry name" value="CYTOCHROME B561-RELATED"/>
    <property type="match status" value="1"/>
</dbReference>
<feature type="transmembrane region" description="Helical" evidence="11">
    <location>
        <begin position="17"/>
        <end position="35"/>
    </location>
</feature>
<keyword evidence="6" id="KW-0479">Metal-binding</keyword>
<evidence type="ECO:0000256" key="4">
    <source>
        <dbReference type="ARBA" id="ARBA00022617"/>
    </source>
</evidence>
<feature type="domain" description="Cytochrome b561" evidence="12">
    <location>
        <begin position="10"/>
        <end position="189"/>
    </location>
</feature>
<evidence type="ECO:0000256" key="3">
    <source>
        <dbReference type="ARBA" id="ARBA00022448"/>
    </source>
</evidence>
<reference evidence="13" key="2">
    <citation type="submission" date="2019-06" db="EMBL/GenBank/DDBJ databases">
        <title>Genomics analysis of Aphanomyces spp. identifies a new class of oomycete effector associated with host adaptation.</title>
        <authorList>
            <person name="Gaulin E."/>
        </authorList>
    </citation>
    <scope>NUCLEOTIDE SEQUENCE</scope>
    <source>
        <strain evidence="13">CBS 578.67</strain>
    </source>
</reference>
<dbReference type="AlphaFoldDB" id="A0A485KUY1"/>
<keyword evidence="3" id="KW-0813">Transport</keyword>
<protein>
    <submittedName>
        <fullName evidence="14">Aste57867_12207 protein</fullName>
    </submittedName>
</protein>
<dbReference type="EMBL" id="VJMH01005344">
    <property type="protein sequence ID" value="KAF0697100.1"/>
    <property type="molecule type" value="Genomic_DNA"/>
</dbReference>
<dbReference type="PROSITE" id="PS50939">
    <property type="entry name" value="CYTOCHROME_B561"/>
    <property type="match status" value="1"/>
</dbReference>
<keyword evidence="5 11" id="KW-0812">Transmembrane</keyword>
<evidence type="ECO:0000256" key="1">
    <source>
        <dbReference type="ARBA" id="ARBA00001970"/>
    </source>
</evidence>
<feature type="transmembrane region" description="Helical" evidence="11">
    <location>
        <begin position="94"/>
        <end position="114"/>
    </location>
</feature>
<evidence type="ECO:0000256" key="11">
    <source>
        <dbReference type="SAM" id="Phobius"/>
    </source>
</evidence>
<dbReference type="OrthoDB" id="907479at2759"/>
<keyword evidence="15" id="KW-1185">Reference proteome</keyword>
<evidence type="ECO:0000313" key="13">
    <source>
        <dbReference type="EMBL" id="KAF0697100.1"/>
    </source>
</evidence>
<dbReference type="SMART" id="SM00665">
    <property type="entry name" value="B561"/>
    <property type="match status" value="1"/>
</dbReference>
<dbReference type="GO" id="GO:0046872">
    <property type="term" value="F:metal ion binding"/>
    <property type="evidence" value="ECO:0007669"/>
    <property type="project" value="UniProtKB-KW"/>
</dbReference>
<evidence type="ECO:0000256" key="9">
    <source>
        <dbReference type="ARBA" id="ARBA00023004"/>
    </source>
</evidence>
<comment type="cofactor">
    <cofactor evidence="1">
        <name>heme b</name>
        <dbReference type="ChEBI" id="CHEBI:60344"/>
    </cofactor>
</comment>
<keyword evidence="7" id="KW-0249">Electron transport</keyword>
<evidence type="ECO:0000256" key="7">
    <source>
        <dbReference type="ARBA" id="ARBA00022982"/>
    </source>
</evidence>
<gene>
    <name evidence="14" type="primary">Aste57867_12207</name>
    <name evidence="13" type="ORF">As57867_012162</name>
    <name evidence="14" type="ORF">ASTE57867_12207</name>
</gene>
<evidence type="ECO:0000259" key="12">
    <source>
        <dbReference type="PROSITE" id="PS50939"/>
    </source>
</evidence>
<dbReference type="Proteomes" id="UP000332933">
    <property type="component" value="Unassembled WGS sequence"/>
</dbReference>
<evidence type="ECO:0000313" key="14">
    <source>
        <dbReference type="EMBL" id="VFT89061.1"/>
    </source>
</evidence>
<evidence type="ECO:0000256" key="6">
    <source>
        <dbReference type="ARBA" id="ARBA00022723"/>
    </source>
</evidence>
<feature type="transmembrane region" description="Helical" evidence="11">
    <location>
        <begin position="163"/>
        <end position="181"/>
    </location>
</feature>
<comment type="subcellular location">
    <subcellularLocation>
        <location evidence="2">Membrane</location>
        <topology evidence="2">Multi-pass membrane protein</topology>
    </subcellularLocation>
</comment>
<name>A0A485KUY1_9STRA</name>
<keyword evidence="4" id="KW-0349">Heme</keyword>
<dbReference type="InterPro" id="IPR006593">
    <property type="entry name" value="Cyt_b561/ferric_Rdtase_TM"/>
</dbReference>
<organism evidence="14 15">
    <name type="scientific">Aphanomyces stellatus</name>
    <dbReference type="NCBI Taxonomy" id="120398"/>
    <lineage>
        <taxon>Eukaryota</taxon>
        <taxon>Sar</taxon>
        <taxon>Stramenopiles</taxon>
        <taxon>Oomycota</taxon>
        <taxon>Saprolegniomycetes</taxon>
        <taxon>Saprolegniales</taxon>
        <taxon>Verrucalvaceae</taxon>
        <taxon>Aphanomyces</taxon>
    </lineage>
</organism>
<dbReference type="Gene3D" id="1.20.120.1770">
    <property type="match status" value="1"/>
</dbReference>
<dbReference type="GO" id="GO:0016020">
    <property type="term" value="C:membrane"/>
    <property type="evidence" value="ECO:0007669"/>
    <property type="project" value="UniProtKB-SubCell"/>
</dbReference>
<dbReference type="Pfam" id="PF03188">
    <property type="entry name" value="Cytochrom_B561"/>
    <property type="match status" value="1"/>
</dbReference>
<evidence type="ECO:0000256" key="8">
    <source>
        <dbReference type="ARBA" id="ARBA00022989"/>
    </source>
</evidence>
<dbReference type="InterPro" id="IPR043205">
    <property type="entry name" value="CYB561/CYBRD1-like"/>
</dbReference>
<evidence type="ECO:0000256" key="10">
    <source>
        <dbReference type="ARBA" id="ARBA00023136"/>
    </source>
</evidence>
<keyword evidence="10 11" id="KW-0472">Membrane</keyword>
<accession>A0A485KUY1</accession>
<evidence type="ECO:0000313" key="15">
    <source>
        <dbReference type="Proteomes" id="UP000332933"/>
    </source>
</evidence>
<reference evidence="14 15" key="1">
    <citation type="submission" date="2019-03" db="EMBL/GenBank/DDBJ databases">
        <authorList>
            <person name="Gaulin E."/>
            <person name="Dumas B."/>
        </authorList>
    </citation>
    <scope>NUCLEOTIDE SEQUENCE [LARGE SCALE GENOMIC DNA]</scope>
    <source>
        <strain evidence="14">CBS 568.67</strain>
    </source>
</reference>
<keyword evidence="8 11" id="KW-1133">Transmembrane helix</keyword>
<feature type="transmembrane region" description="Helical" evidence="11">
    <location>
        <begin position="126"/>
        <end position="151"/>
    </location>
</feature>
<dbReference type="GO" id="GO:0016491">
    <property type="term" value="F:oxidoreductase activity"/>
    <property type="evidence" value="ECO:0007669"/>
    <property type="project" value="InterPro"/>
</dbReference>
<keyword evidence="9" id="KW-0408">Iron</keyword>
<evidence type="ECO:0000256" key="2">
    <source>
        <dbReference type="ARBA" id="ARBA00004141"/>
    </source>
</evidence>
<evidence type="ECO:0000256" key="5">
    <source>
        <dbReference type="ARBA" id="ARBA00022692"/>
    </source>
</evidence>
<dbReference type="EMBL" id="CAADRA010005365">
    <property type="protein sequence ID" value="VFT89061.1"/>
    <property type="molecule type" value="Genomic_DNA"/>
</dbReference>
<proteinExistence type="predicted"/>
<dbReference type="PANTHER" id="PTHR10106:SF0">
    <property type="entry name" value="LD36721P"/>
    <property type="match status" value="1"/>
</dbReference>
<sequence>MATTSVIHTVVATVPRVAFLLVLGWMAFFVTSYAAHEDGTITSTSLAGTLSSWRLALSCACLMPLAVPTVMSNVAIMIFVTAPFARQTNKRIHIAAHTLAVVSVVLGTFAVFRFHNEHGYPNFRSAHSWIGVVTLAAFASQYVIAFLVFFFPGASPRVRTGALPYHTIAGLCILVLVAGAFCTCRLGQF</sequence>
<feature type="transmembrane region" description="Helical" evidence="11">
    <location>
        <begin position="55"/>
        <end position="82"/>
    </location>
</feature>